<evidence type="ECO:0000256" key="1">
    <source>
        <dbReference type="ARBA" id="ARBA00022801"/>
    </source>
</evidence>
<evidence type="ECO:0000313" key="7">
    <source>
        <dbReference type="Proteomes" id="UP001589818"/>
    </source>
</evidence>
<evidence type="ECO:0000256" key="2">
    <source>
        <dbReference type="ARBA" id="ARBA00034221"/>
    </source>
</evidence>
<comment type="catalytic activity">
    <reaction evidence="2">
        <text>3',5'-cyclic CMP + H2O = CMP + H(+)</text>
        <dbReference type="Rhea" id="RHEA:72675"/>
        <dbReference type="ChEBI" id="CHEBI:15377"/>
        <dbReference type="ChEBI" id="CHEBI:15378"/>
        <dbReference type="ChEBI" id="CHEBI:58003"/>
        <dbReference type="ChEBI" id="CHEBI:60377"/>
    </reaction>
    <physiologicalReaction direction="left-to-right" evidence="2">
        <dbReference type="Rhea" id="RHEA:72676"/>
    </physiologicalReaction>
</comment>
<comment type="function">
    <text evidence="3">Counteracts the endogenous Pycsar antiviral defense system. Phosphodiesterase that enables metal-dependent hydrolysis of host cyclic nucleotide Pycsar defense signals such as cCMP and cUMP.</text>
</comment>
<dbReference type="PANTHER" id="PTHR43546">
    <property type="entry name" value="UPF0173 METAL-DEPENDENT HYDROLASE MJ1163-RELATED"/>
    <property type="match status" value="1"/>
</dbReference>
<evidence type="ECO:0000313" key="6">
    <source>
        <dbReference type="EMBL" id="MFC0393483.1"/>
    </source>
</evidence>
<dbReference type="RefSeq" id="WP_204821466.1">
    <property type="nucleotide sequence ID" value="NZ_JANHOF010000014.1"/>
</dbReference>
<dbReference type="Gene3D" id="3.60.15.10">
    <property type="entry name" value="Ribonuclease Z/Hydroxyacylglutathione hydrolase-like"/>
    <property type="match status" value="1"/>
</dbReference>
<dbReference type="EMBL" id="JBHLVF010000033">
    <property type="protein sequence ID" value="MFC0393483.1"/>
    <property type="molecule type" value="Genomic_DNA"/>
</dbReference>
<evidence type="ECO:0000256" key="4">
    <source>
        <dbReference type="ARBA" id="ARBA00048505"/>
    </source>
</evidence>
<accession>A0ABV6JC37</accession>
<evidence type="ECO:0000259" key="5">
    <source>
        <dbReference type="Pfam" id="PF12706"/>
    </source>
</evidence>
<protein>
    <submittedName>
        <fullName evidence="6">MBL fold metallo-hydrolase</fullName>
    </submittedName>
</protein>
<gene>
    <name evidence="6" type="ORF">ACFFJ8_19150</name>
</gene>
<comment type="caution">
    <text evidence="6">The sequence shown here is derived from an EMBL/GenBank/DDBJ whole genome shotgun (WGS) entry which is preliminary data.</text>
</comment>
<dbReference type="InterPro" id="IPR050114">
    <property type="entry name" value="UPF0173_UPF0282_UlaG_hydrolase"/>
</dbReference>
<reference evidence="6 7" key="1">
    <citation type="submission" date="2024-09" db="EMBL/GenBank/DDBJ databases">
        <authorList>
            <person name="Sun Q."/>
            <person name="Mori K."/>
        </authorList>
    </citation>
    <scope>NUCLEOTIDE SEQUENCE [LARGE SCALE GENOMIC DNA]</scope>
    <source>
        <strain evidence="6 7">CCM 4839</strain>
    </source>
</reference>
<organism evidence="6 7">
    <name type="scientific">Paenibacillus mendelii</name>
    <dbReference type="NCBI Taxonomy" id="206163"/>
    <lineage>
        <taxon>Bacteria</taxon>
        <taxon>Bacillati</taxon>
        <taxon>Bacillota</taxon>
        <taxon>Bacilli</taxon>
        <taxon>Bacillales</taxon>
        <taxon>Paenibacillaceae</taxon>
        <taxon>Paenibacillus</taxon>
    </lineage>
</organism>
<dbReference type="SUPFAM" id="SSF56281">
    <property type="entry name" value="Metallo-hydrolase/oxidoreductase"/>
    <property type="match status" value="1"/>
</dbReference>
<feature type="domain" description="Metallo-beta-lactamase" evidence="5">
    <location>
        <begin position="45"/>
        <end position="244"/>
    </location>
</feature>
<comment type="catalytic activity">
    <reaction evidence="4">
        <text>3',5'-cyclic UMP + H2O = UMP + H(+)</text>
        <dbReference type="Rhea" id="RHEA:70575"/>
        <dbReference type="ChEBI" id="CHEBI:15377"/>
        <dbReference type="ChEBI" id="CHEBI:15378"/>
        <dbReference type="ChEBI" id="CHEBI:57865"/>
        <dbReference type="ChEBI" id="CHEBI:184387"/>
    </reaction>
    <physiologicalReaction direction="left-to-right" evidence="4">
        <dbReference type="Rhea" id="RHEA:70576"/>
    </physiologicalReaction>
</comment>
<proteinExistence type="predicted"/>
<sequence length="290" mass="32083">MGIKTNRSGQVLIKEVNATEVPYGCLAIWFLGQESVIVKGDGVTIYIDPYVSDYLEKTAGAVRTYPAPIAPEDITNADACLITHEHEDHLDQGTVPVLGAQNPDAFIMAPAACRDKLLSLGIDRTRVTDADTNNWLSPLASGKLRIQAIPAAHEALEQDEQGNHRYVGYIIKLNGVTLYHAGDTIVYPGLAELLRGHKPDVAMLPINGRDYFRTSRGIIGNMDYREAAELAHEIGTETVIPLHYDIFAGNAENPGYFVDYSYKFFPEQKCHVMARGERFVYVSAHAFMQE</sequence>
<dbReference type="InterPro" id="IPR036866">
    <property type="entry name" value="RibonucZ/Hydroxyglut_hydro"/>
</dbReference>
<dbReference type="Pfam" id="PF12706">
    <property type="entry name" value="Lactamase_B_2"/>
    <property type="match status" value="1"/>
</dbReference>
<dbReference type="Proteomes" id="UP001589818">
    <property type="component" value="Unassembled WGS sequence"/>
</dbReference>
<evidence type="ECO:0000256" key="3">
    <source>
        <dbReference type="ARBA" id="ARBA00034301"/>
    </source>
</evidence>
<name>A0ABV6JC37_9BACL</name>
<dbReference type="PANTHER" id="PTHR43546:SF9">
    <property type="entry name" value="L-ASCORBATE-6-PHOSPHATE LACTONASE ULAG-RELATED"/>
    <property type="match status" value="1"/>
</dbReference>
<keyword evidence="7" id="KW-1185">Reference proteome</keyword>
<dbReference type="InterPro" id="IPR001279">
    <property type="entry name" value="Metallo-B-lactamas"/>
</dbReference>
<keyword evidence="1" id="KW-0378">Hydrolase</keyword>